<dbReference type="Gene3D" id="2.120.10.80">
    <property type="entry name" value="Kelch-type beta propeller"/>
    <property type="match status" value="2"/>
</dbReference>
<feature type="chain" id="PRO_5032712717" evidence="3">
    <location>
        <begin position="24"/>
        <end position="335"/>
    </location>
</feature>
<dbReference type="InterPro" id="IPR015915">
    <property type="entry name" value="Kelch-typ_b-propeller"/>
</dbReference>
<feature type="signal peptide" evidence="3">
    <location>
        <begin position="1"/>
        <end position="23"/>
    </location>
</feature>
<organism evidence="4 5">
    <name type="scientific">Mucilaginibacter lappiensis</name>
    <dbReference type="NCBI Taxonomy" id="354630"/>
    <lineage>
        <taxon>Bacteria</taxon>
        <taxon>Pseudomonadati</taxon>
        <taxon>Bacteroidota</taxon>
        <taxon>Sphingobacteriia</taxon>
        <taxon>Sphingobacteriales</taxon>
        <taxon>Sphingobacteriaceae</taxon>
        <taxon>Mucilaginibacter</taxon>
    </lineage>
</organism>
<dbReference type="PANTHER" id="PTHR45632:SF3">
    <property type="entry name" value="KELCH-LIKE PROTEIN 32"/>
    <property type="match status" value="1"/>
</dbReference>
<evidence type="ECO:0000256" key="3">
    <source>
        <dbReference type="SAM" id="SignalP"/>
    </source>
</evidence>
<evidence type="ECO:0000256" key="1">
    <source>
        <dbReference type="ARBA" id="ARBA00022441"/>
    </source>
</evidence>
<dbReference type="PANTHER" id="PTHR45632">
    <property type="entry name" value="LD33804P"/>
    <property type="match status" value="1"/>
</dbReference>
<dbReference type="EMBL" id="JACHCA010000007">
    <property type="protein sequence ID" value="MBB6128892.1"/>
    <property type="molecule type" value="Genomic_DNA"/>
</dbReference>
<dbReference type="SMART" id="SM00612">
    <property type="entry name" value="Kelch"/>
    <property type="match status" value="5"/>
</dbReference>
<name>A0A841JF24_9SPHI</name>
<reference evidence="4 5" key="1">
    <citation type="submission" date="2020-08" db="EMBL/GenBank/DDBJ databases">
        <title>Genomic Encyclopedia of Type Strains, Phase IV (KMG-V): Genome sequencing to study the core and pangenomes of soil and plant-associated prokaryotes.</title>
        <authorList>
            <person name="Whitman W."/>
        </authorList>
    </citation>
    <scope>NUCLEOTIDE SEQUENCE [LARGE SCALE GENOMIC DNA]</scope>
    <source>
        <strain evidence="4 5">MP601</strain>
    </source>
</reference>
<sequence>MKILNLLCAFIVIAGLNMNKSQAQTKQPAAITFKSAANLPYPLTWTTSVTDGTYIYTISGYKGFGGFSSEVLKYDPQVNKWSVLANMGGNRIQTAAAYVPATGKIYVMGGIGGLGGSRGASQIFQGVQTVDVKTGKVENLHILNPMASTYGSAVEWNNKIYIFGGTRDGKRTLNSLYQFDPQTAKFTQLADMPESLQAAGAVVDGVIYTFGGFDAFTKRQSYSINAYDIKSNTWKKMGKLPEFLSANSVSACGDKVFVVGGYDDEDFIGYYDTKANQFVKLKSNMEQRRATASAVYNNYLFVFGGSTRFKAFRTSTLQTTQVANVAPFLNNSASK</sequence>
<evidence type="ECO:0000313" key="5">
    <source>
        <dbReference type="Proteomes" id="UP000548326"/>
    </source>
</evidence>
<dbReference type="Proteomes" id="UP000548326">
    <property type="component" value="Unassembled WGS sequence"/>
</dbReference>
<keyword evidence="2" id="KW-0677">Repeat</keyword>
<dbReference type="SUPFAM" id="SSF117281">
    <property type="entry name" value="Kelch motif"/>
    <property type="match status" value="1"/>
</dbReference>
<evidence type="ECO:0000313" key="4">
    <source>
        <dbReference type="EMBL" id="MBB6128892.1"/>
    </source>
</evidence>
<proteinExistence type="predicted"/>
<gene>
    <name evidence="4" type="ORF">HDF22_003015</name>
</gene>
<dbReference type="InterPro" id="IPR006652">
    <property type="entry name" value="Kelch_1"/>
</dbReference>
<dbReference type="AlphaFoldDB" id="A0A841JF24"/>
<comment type="caution">
    <text evidence="4">The sequence shown here is derived from an EMBL/GenBank/DDBJ whole genome shotgun (WGS) entry which is preliminary data.</text>
</comment>
<protein>
    <submittedName>
        <fullName evidence="4">N-acetylneuraminic acid mutarotase</fullName>
    </submittedName>
</protein>
<evidence type="ECO:0000256" key="2">
    <source>
        <dbReference type="ARBA" id="ARBA00022737"/>
    </source>
</evidence>
<dbReference type="Pfam" id="PF24681">
    <property type="entry name" value="Kelch_KLHDC2_KLHL20_DRC7"/>
    <property type="match status" value="1"/>
</dbReference>
<dbReference type="RefSeq" id="WP_183588205.1">
    <property type="nucleotide sequence ID" value="NZ_JACHCA010000007.1"/>
</dbReference>
<accession>A0A841JF24</accession>
<keyword evidence="1" id="KW-0880">Kelch repeat</keyword>
<keyword evidence="3" id="KW-0732">Signal</keyword>